<evidence type="ECO:0000256" key="5">
    <source>
        <dbReference type="SAM" id="MobiDB-lite"/>
    </source>
</evidence>
<evidence type="ECO:0000313" key="7">
    <source>
        <dbReference type="EMBL" id="MEF3365296.1"/>
    </source>
</evidence>
<evidence type="ECO:0000256" key="4">
    <source>
        <dbReference type="ARBA" id="ARBA00023163"/>
    </source>
</evidence>
<sequence length="326" mass="35949">MGFRLPPVNTLRLFEAAARLGSFKLAADEIHITPSAVSHGIQTLENWLGTELFHRGSRGLSLTAAGQAYAPEVQTALSILASATERLPGRRATGALSVSSAPTFANRWLLPRLARFTELYPDIRVTIDTARHYVDFPVDGFDLAIRRGTEPKSGESWTQLIPEMVVPVCSPELRRNTPYESEVDLLGRVPLIHVTTVREDWHAWFEAKGIIPPANDRAIRVDTIQLAAEGAMRGLGVAMGRKPLVDDYLQDGSLVEVAGPAIPADTSYWLVGTQLAFDRPETKLFRAWILEELKNNHEPPLNVRTRSTSAELPARSSNSRRVSAQS</sequence>
<feature type="domain" description="HTH lysR-type" evidence="6">
    <location>
        <begin position="6"/>
        <end position="63"/>
    </location>
</feature>
<dbReference type="Proteomes" id="UP001350748">
    <property type="component" value="Unassembled WGS sequence"/>
</dbReference>
<keyword evidence="3" id="KW-0238">DNA-binding</keyword>
<evidence type="ECO:0000313" key="8">
    <source>
        <dbReference type="Proteomes" id="UP001350748"/>
    </source>
</evidence>
<dbReference type="InterPro" id="IPR036388">
    <property type="entry name" value="WH-like_DNA-bd_sf"/>
</dbReference>
<comment type="caution">
    <text evidence="7">The sequence shown here is derived from an EMBL/GenBank/DDBJ whole genome shotgun (WGS) entry which is preliminary data.</text>
</comment>
<dbReference type="SUPFAM" id="SSF53850">
    <property type="entry name" value="Periplasmic binding protein-like II"/>
    <property type="match status" value="1"/>
</dbReference>
<dbReference type="InterPro" id="IPR000847">
    <property type="entry name" value="LysR_HTH_N"/>
</dbReference>
<evidence type="ECO:0000259" key="6">
    <source>
        <dbReference type="PROSITE" id="PS50931"/>
    </source>
</evidence>
<gene>
    <name evidence="7" type="ORF">V3H18_01980</name>
</gene>
<evidence type="ECO:0000256" key="3">
    <source>
        <dbReference type="ARBA" id="ARBA00023125"/>
    </source>
</evidence>
<feature type="region of interest" description="Disordered" evidence="5">
    <location>
        <begin position="299"/>
        <end position="326"/>
    </location>
</feature>
<accession>A0ABU7XD30</accession>
<dbReference type="RefSeq" id="WP_332080201.1">
    <property type="nucleotide sequence ID" value="NZ_JAZHYN010000003.1"/>
</dbReference>
<dbReference type="CDD" id="cd08432">
    <property type="entry name" value="PBP2_GcdR_TrpI_HvrB_AmpR_like"/>
    <property type="match status" value="1"/>
</dbReference>
<dbReference type="EMBL" id="JAZHYN010000003">
    <property type="protein sequence ID" value="MEF3365296.1"/>
    <property type="molecule type" value="Genomic_DNA"/>
</dbReference>
<keyword evidence="2" id="KW-0805">Transcription regulation</keyword>
<dbReference type="Gene3D" id="1.10.10.10">
    <property type="entry name" value="Winged helix-like DNA-binding domain superfamily/Winged helix DNA-binding domain"/>
    <property type="match status" value="1"/>
</dbReference>
<dbReference type="PANTHER" id="PTHR30537:SF74">
    <property type="entry name" value="HTH-TYPE TRANSCRIPTIONAL REGULATOR TRPI"/>
    <property type="match status" value="1"/>
</dbReference>
<dbReference type="Pfam" id="PF00126">
    <property type="entry name" value="HTH_1"/>
    <property type="match status" value="1"/>
</dbReference>
<feature type="compositionally biased region" description="Polar residues" evidence="5">
    <location>
        <begin position="304"/>
        <end position="326"/>
    </location>
</feature>
<dbReference type="InterPro" id="IPR036390">
    <property type="entry name" value="WH_DNA-bd_sf"/>
</dbReference>
<dbReference type="Pfam" id="PF03466">
    <property type="entry name" value="LysR_substrate"/>
    <property type="match status" value="1"/>
</dbReference>
<organism evidence="7 8">
    <name type="scientific">Methylocystis borbori</name>
    <dbReference type="NCBI Taxonomy" id="3118750"/>
    <lineage>
        <taxon>Bacteria</taxon>
        <taxon>Pseudomonadati</taxon>
        <taxon>Pseudomonadota</taxon>
        <taxon>Alphaproteobacteria</taxon>
        <taxon>Hyphomicrobiales</taxon>
        <taxon>Methylocystaceae</taxon>
        <taxon>Methylocystis</taxon>
    </lineage>
</organism>
<dbReference type="PROSITE" id="PS50931">
    <property type="entry name" value="HTH_LYSR"/>
    <property type="match status" value="1"/>
</dbReference>
<protein>
    <submittedName>
        <fullName evidence="7">LysR substrate-binding domain-containing protein</fullName>
    </submittedName>
</protein>
<keyword evidence="8" id="KW-1185">Reference proteome</keyword>
<dbReference type="SUPFAM" id="SSF46785">
    <property type="entry name" value="Winged helix' DNA-binding domain"/>
    <property type="match status" value="1"/>
</dbReference>
<dbReference type="Gene3D" id="3.40.190.10">
    <property type="entry name" value="Periplasmic binding protein-like II"/>
    <property type="match status" value="2"/>
</dbReference>
<evidence type="ECO:0000256" key="2">
    <source>
        <dbReference type="ARBA" id="ARBA00023015"/>
    </source>
</evidence>
<dbReference type="InterPro" id="IPR005119">
    <property type="entry name" value="LysR_subst-bd"/>
</dbReference>
<dbReference type="InterPro" id="IPR058163">
    <property type="entry name" value="LysR-type_TF_proteobact-type"/>
</dbReference>
<dbReference type="PRINTS" id="PR00039">
    <property type="entry name" value="HTHLYSR"/>
</dbReference>
<evidence type="ECO:0000256" key="1">
    <source>
        <dbReference type="ARBA" id="ARBA00009437"/>
    </source>
</evidence>
<keyword evidence="4" id="KW-0804">Transcription</keyword>
<name>A0ABU7XD30_9HYPH</name>
<reference evidence="7 8" key="1">
    <citation type="submission" date="2024-02" db="EMBL/GenBank/DDBJ databases">
        <authorList>
            <person name="Grouzdev D."/>
        </authorList>
    </citation>
    <scope>NUCLEOTIDE SEQUENCE [LARGE SCALE GENOMIC DNA]</scope>
    <source>
        <strain evidence="7 8">9N</strain>
    </source>
</reference>
<dbReference type="PANTHER" id="PTHR30537">
    <property type="entry name" value="HTH-TYPE TRANSCRIPTIONAL REGULATOR"/>
    <property type="match status" value="1"/>
</dbReference>
<proteinExistence type="inferred from homology"/>
<comment type="similarity">
    <text evidence="1">Belongs to the LysR transcriptional regulatory family.</text>
</comment>